<accession>K8EAP8</accession>
<dbReference type="Proteomes" id="UP000198341">
    <property type="component" value="Chromosome 2"/>
</dbReference>
<proteinExistence type="predicted"/>
<name>K8EAP8_9CHLO</name>
<organism evidence="2 3">
    <name type="scientific">Bathycoccus prasinos</name>
    <dbReference type="NCBI Taxonomy" id="41875"/>
    <lineage>
        <taxon>Eukaryota</taxon>
        <taxon>Viridiplantae</taxon>
        <taxon>Chlorophyta</taxon>
        <taxon>Mamiellophyceae</taxon>
        <taxon>Mamiellales</taxon>
        <taxon>Bathycoccaceae</taxon>
        <taxon>Bathycoccus</taxon>
    </lineage>
</organism>
<dbReference type="InterPro" id="IPR003774">
    <property type="entry name" value="AlgH-like"/>
</dbReference>
<dbReference type="RefSeq" id="XP_007514677.1">
    <property type="nucleotide sequence ID" value="XM_007514615.1"/>
</dbReference>
<dbReference type="OrthoDB" id="272750at2759"/>
<feature type="compositionally biased region" description="Basic residues" evidence="1">
    <location>
        <begin position="23"/>
        <end position="36"/>
    </location>
</feature>
<dbReference type="STRING" id="41875.K8EAP8"/>
<reference evidence="2 3" key="1">
    <citation type="submission" date="2011-10" db="EMBL/GenBank/DDBJ databases">
        <authorList>
            <person name="Genoscope - CEA"/>
        </authorList>
    </citation>
    <scope>NUCLEOTIDE SEQUENCE [LARGE SCALE GENOMIC DNA]</scope>
    <source>
        <strain evidence="2 3">RCC 1105</strain>
    </source>
</reference>
<feature type="compositionally biased region" description="Basic and acidic residues" evidence="1">
    <location>
        <begin position="126"/>
        <end position="143"/>
    </location>
</feature>
<gene>
    <name evidence="2" type="ORF">Bathy02g06100</name>
</gene>
<keyword evidence="3" id="KW-1185">Reference proteome</keyword>
<evidence type="ECO:0000256" key="1">
    <source>
        <dbReference type="SAM" id="MobiDB-lite"/>
    </source>
</evidence>
<dbReference type="eggNOG" id="ENOG502QSEU">
    <property type="taxonomic scope" value="Eukaryota"/>
</dbReference>
<dbReference type="Pfam" id="PF02622">
    <property type="entry name" value="DUF179"/>
    <property type="match status" value="1"/>
</dbReference>
<sequence>MASLSTLRCCIVSSSSSVQNKNLGRHQKYQRTRLRAKRDDDEKNDENSKLPEFEDDVAPALDGDWREFRAKLVASQATAELPDEQIDVEQLQQQMQAGGEGGTNNQEKEKRKTTKSGSGIIDDAIDNAKIESQEERDRREREATEANLELLKTQNPGLAKDKAWAHVIAKPEKGSLIVAATDDFVTSQQYFNQCVILLLEHSKDGSMGVILNRPTMYKMADVVNDENGPFSENALYFGGDVGDGTVSFLHGSPDVADAEEVSPGVFIGGFNDAGRLVKEGKKDPREFKFFARYCGWAPGQLEDECARGVWYPVACSRQIALKPVIALPKPLWREVLELCGGELALKAKRAYAADDEN</sequence>
<feature type="region of interest" description="Disordered" evidence="1">
    <location>
        <begin position="94"/>
        <end position="143"/>
    </location>
</feature>
<dbReference type="PANTHER" id="PTHR31984">
    <property type="entry name" value="TRANSPORTER, PUTATIVE (DUF179)-RELATED"/>
    <property type="match status" value="1"/>
</dbReference>
<dbReference type="Gene3D" id="3.40.1740.10">
    <property type="entry name" value="VC0467-like"/>
    <property type="match status" value="1"/>
</dbReference>
<dbReference type="GeneID" id="19017725"/>
<dbReference type="PANTHER" id="PTHR31984:SF17">
    <property type="entry name" value="TRANSCRIPTIONAL REGULATOR"/>
    <property type="match status" value="1"/>
</dbReference>
<feature type="region of interest" description="Disordered" evidence="1">
    <location>
        <begin position="18"/>
        <end position="58"/>
    </location>
</feature>
<protein>
    <recommendedName>
        <fullName evidence="4">Transcriptional regulator</fullName>
    </recommendedName>
</protein>
<evidence type="ECO:0000313" key="2">
    <source>
        <dbReference type="EMBL" id="CCO14917.1"/>
    </source>
</evidence>
<dbReference type="KEGG" id="bpg:Bathy02g06100"/>
<feature type="compositionally biased region" description="Basic and acidic residues" evidence="1">
    <location>
        <begin position="37"/>
        <end position="52"/>
    </location>
</feature>
<evidence type="ECO:0000313" key="3">
    <source>
        <dbReference type="Proteomes" id="UP000198341"/>
    </source>
</evidence>
<dbReference type="SUPFAM" id="SSF143456">
    <property type="entry name" value="VC0467-like"/>
    <property type="match status" value="1"/>
</dbReference>
<dbReference type="AlphaFoldDB" id="K8EAP8"/>
<dbReference type="EMBL" id="FO082277">
    <property type="protein sequence ID" value="CCO14917.1"/>
    <property type="molecule type" value="Genomic_DNA"/>
</dbReference>
<evidence type="ECO:0008006" key="4">
    <source>
        <dbReference type="Google" id="ProtNLM"/>
    </source>
</evidence>